<feature type="non-terminal residue" evidence="1">
    <location>
        <position position="1"/>
    </location>
</feature>
<reference evidence="1" key="1">
    <citation type="submission" date="2021-02" db="EMBL/GenBank/DDBJ databases">
        <authorList>
            <person name="Dougan E. K."/>
            <person name="Rhodes N."/>
            <person name="Thang M."/>
            <person name="Chan C."/>
        </authorList>
    </citation>
    <scope>NUCLEOTIDE SEQUENCE</scope>
</reference>
<organism evidence="1 2">
    <name type="scientific">Symbiodinium natans</name>
    <dbReference type="NCBI Taxonomy" id="878477"/>
    <lineage>
        <taxon>Eukaryota</taxon>
        <taxon>Sar</taxon>
        <taxon>Alveolata</taxon>
        <taxon>Dinophyceae</taxon>
        <taxon>Suessiales</taxon>
        <taxon>Symbiodiniaceae</taxon>
        <taxon>Symbiodinium</taxon>
    </lineage>
</organism>
<dbReference type="AlphaFoldDB" id="A0A812M3F8"/>
<keyword evidence="2" id="KW-1185">Reference proteome</keyword>
<feature type="non-terminal residue" evidence="1">
    <location>
        <position position="50"/>
    </location>
</feature>
<evidence type="ECO:0000313" key="2">
    <source>
        <dbReference type="Proteomes" id="UP000604046"/>
    </source>
</evidence>
<evidence type="ECO:0000313" key="1">
    <source>
        <dbReference type="EMBL" id="CAE7256054.1"/>
    </source>
</evidence>
<proteinExistence type="predicted"/>
<dbReference type="EMBL" id="CAJNDS010001340">
    <property type="protein sequence ID" value="CAE7256054.1"/>
    <property type="molecule type" value="Genomic_DNA"/>
</dbReference>
<accession>A0A812M3F8</accession>
<name>A0A812M3F8_9DINO</name>
<sequence>ASGVSRVPGLALPCWRKVSGPCAHNASRMRCAASGCREAPLRPYCKRLRA</sequence>
<comment type="caution">
    <text evidence="1">The sequence shown here is derived from an EMBL/GenBank/DDBJ whole genome shotgun (WGS) entry which is preliminary data.</text>
</comment>
<dbReference type="Proteomes" id="UP000604046">
    <property type="component" value="Unassembled WGS sequence"/>
</dbReference>
<protein>
    <submittedName>
        <fullName evidence="1">Uncharacterized protein</fullName>
    </submittedName>
</protein>
<gene>
    <name evidence="1" type="ORF">SNAT2548_LOCUS13100</name>
</gene>